<dbReference type="PANTHER" id="PTHR10903">
    <property type="entry name" value="GTPASE, IMAP FAMILY MEMBER-RELATED"/>
    <property type="match status" value="1"/>
</dbReference>
<evidence type="ECO:0000256" key="2">
    <source>
        <dbReference type="ARBA" id="ARBA00022741"/>
    </source>
</evidence>
<evidence type="ECO:0000256" key="4">
    <source>
        <dbReference type="SAM" id="Coils"/>
    </source>
</evidence>
<reference evidence="7 8" key="1">
    <citation type="submission" date="2020-06" db="EMBL/GenBank/DDBJ databases">
        <authorList>
            <person name="Li R."/>
            <person name="Bekaert M."/>
        </authorList>
    </citation>
    <scope>NUCLEOTIDE SEQUENCE [LARGE SCALE GENOMIC DNA]</scope>
    <source>
        <strain evidence="8">wild</strain>
    </source>
</reference>
<organism evidence="7 8">
    <name type="scientific">Mytilus coruscus</name>
    <name type="common">Sea mussel</name>
    <dbReference type="NCBI Taxonomy" id="42192"/>
    <lineage>
        <taxon>Eukaryota</taxon>
        <taxon>Metazoa</taxon>
        <taxon>Spiralia</taxon>
        <taxon>Lophotrochozoa</taxon>
        <taxon>Mollusca</taxon>
        <taxon>Bivalvia</taxon>
        <taxon>Autobranchia</taxon>
        <taxon>Pteriomorphia</taxon>
        <taxon>Mytilida</taxon>
        <taxon>Mytiloidea</taxon>
        <taxon>Mytilidae</taxon>
        <taxon>Mytilinae</taxon>
        <taxon>Mytilus</taxon>
    </lineage>
</organism>
<name>A0A6J8CWB9_MYTCO</name>
<feature type="compositionally biased region" description="Basic and acidic residues" evidence="5">
    <location>
        <begin position="827"/>
        <end position="848"/>
    </location>
</feature>
<evidence type="ECO:0000256" key="3">
    <source>
        <dbReference type="ARBA" id="ARBA00023134"/>
    </source>
</evidence>
<dbReference type="GO" id="GO:0005525">
    <property type="term" value="F:GTP binding"/>
    <property type="evidence" value="ECO:0007669"/>
    <property type="project" value="UniProtKB-KW"/>
</dbReference>
<gene>
    <name evidence="7" type="ORF">MCOR_33557</name>
</gene>
<dbReference type="PANTHER" id="PTHR10903:SF184">
    <property type="entry name" value="GTP-BINDING PROTEIN A"/>
    <property type="match status" value="1"/>
</dbReference>
<dbReference type="AlphaFoldDB" id="A0A6J8CWB9"/>
<feature type="region of interest" description="Disordered" evidence="5">
    <location>
        <begin position="156"/>
        <end position="224"/>
    </location>
</feature>
<feature type="region of interest" description="Disordered" evidence="5">
    <location>
        <begin position="678"/>
        <end position="717"/>
    </location>
</feature>
<dbReference type="OrthoDB" id="431287at2759"/>
<feature type="compositionally biased region" description="Basic and acidic residues" evidence="5">
    <location>
        <begin position="247"/>
        <end position="256"/>
    </location>
</feature>
<feature type="domain" description="AIG1-type G" evidence="6">
    <location>
        <begin position="278"/>
        <end position="483"/>
    </location>
</feature>
<feature type="region of interest" description="Disordered" evidence="5">
    <location>
        <begin position="244"/>
        <end position="279"/>
    </location>
</feature>
<feature type="coiled-coil region" evidence="4">
    <location>
        <begin position="528"/>
        <end position="609"/>
    </location>
</feature>
<dbReference type="CDD" id="cd01852">
    <property type="entry name" value="AIG1"/>
    <property type="match status" value="1"/>
</dbReference>
<protein>
    <recommendedName>
        <fullName evidence="6">AIG1-type G domain-containing protein</fullName>
    </recommendedName>
</protein>
<feature type="region of interest" description="Disordered" evidence="5">
    <location>
        <begin position="822"/>
        <end position="862"/>
    </location>
</feature>
<dbReference type="FunFam" id="3.40.50.300:FF:000366">
    <property type="entry name" value="GTPase, IMAP family member 2"/>
    <property type="match status" value="1"/>
</dbReference>
<dbReference type="SUPFAM" id="SSF52540">
    <property type="entry name" value="P-loop containing nucleoside triphosphate hydrolases"/>
    <property type="match status" value="1"/>
</dbReference>
<dbReference type="InterPro" id="IPR006703">
    <property type="entry name" value="G_AIG1"/>
</dbReference>
<keyword evidence="2" id="KW-0547">Nucleotide-binding</keyword>
<evidence type="ECO:0000259" key="6">
    <source>
        <dbReference type="PROSITE" id="PS51720"/>
    </source>
</evidence>
<dbReference type="Proteomes" id="UP000507470">
    <property type="component" value="Unassembled WGS sequence"/>
</dbReference>
<keyword evidence="4" id="KW-0175">Coiled coil</keyword>
<accession>A0A6J8CWB9</accession>
<feature type="compositionally biased region" description="Pro residues" evidence="5">
    <location>
        <begin position="259"/>
        <end position="270"/>
    </location>
</feature>
<feature type="compositionally biased region" description="Polar residues" evidence="5">
    <location>
        <begin position="208"/>
        <end position="224"/>
    </location>
</feature>
<feature type="compositionally biased region" description="Basic and acidic residues" evidence="5">
    <location>
        <begin position="678"/>
        <end position="716"/>
    </location>
</feature>
<evidence type="ECO:0000256" key="5">
    <source>
        <dbReference type="SAM" id="MobiDB-lite"/>
    </source>
</evidence>
<dbReference type="EMBL" id="CACVKT020005991">
    <property type="protein sequence ID" value="CAC5399284.1"/>
    <property type="molecule type" value="Genomic_DNA"/>
</dbReference>
<keyword evidence="3" id="KW-0342">GTP-binding</keyword>
<dbReference type="PROSITE" id="PS51720">
    <property type="entry name" value="G_AIG1"/>
    <property type="match status" value="1"/>
</dbReference>
<dbReference type="InterPro" id="IPR027417">
    <property type="entry name" value="P-loop_NTPase"/>
</dbReference>
<dbReference type="Pfam" id="PF04548">
    <property type="entry name" value="AIG1"/>
    <property type="match status" value="1"/>
</dbReference>
<sequence length="862" mass="101073">MKTNSRKTALPLFPKSLLVLKNSDGRCGQPEPPPHIPQDTNLSQHALSGTEEINGKRLNADSNRLVYSEPKWHDSPLANQKIYVVATSSTQGRLNTSKTECIASILNKTDLVQKQKQANADPMSMMNTQRTKSKMSLHITVIFIDRDKRIDEIDSPIQQNKDSKPSIPNCTDEEKFDSSSDFYDYIPEPDISKSSVKRALPKRPLPSRPSTRMYQQPGDSNPSILNCIDDEKFDSSIHIYDYIQEPDISKSSEKRALPKRPPPPSRPPRPQFEGRREDNELRFVMVGTTGSGKSATANTIMAKADHFESKLAGESVTYQSKRGECRQAGRKIVVVDTPGLFNTQLNFEQISKEIIRCVDMSTPGPHAFLFVIQIARFTDDETETFNRLFDLFGDGIGKFAIITFTKLDDLEREQTTIETYIRMAPAKLKELLNRCQGRYIAIDNKASEKKKAAKVKDLIQVVDSIVNKNGGKCYTNDMYKEAEAALQRAREKKKEIEQIQSTYVQKMNSVTNENNKLAQQVCSNKESQRQVKREKDKAQQDFQKMVDEMKKIDKKHNQELYQIKKKEKEDKEKQAKILEEKEKQQMQFMHSMEHRQKEMDNKYQDMERQKELQLSKVTEDHKKRMAAEIQRHLDGNNLKYNEMMKAMEEKIKPNEKLQQKMAQQNTWMNDMIRERDREFHKQEEEHRKRMEEEKDRANETLRRQLEEQKRSIKESTEAILQQQIERDKRKRNDQQEANNRVYDKLQEQLALQNATMQNMMRERHNQIQKQQEDHKKKLQEVKERILFQDRERDKIKRQEFQEQLAYQEKAMHQIIHENVLNQQSKPVLEEQTERAKEGARRQQEEHTRFMYANNSSRTKREV</sequence>
<evidence type="ECO:0000313" key="7">
    <source>
        <dbReference type="EMBL" id="CAC5399284.1"/>
    </source>
</evidence>
<proteinExistence type="inferred from homology"/>
<comment type="similarity">
    <text evidence="1">Belongs to the TRAFAC class TrmE-Era-EngA-EngB-Septin-like GTPase superfamily. AIG1/Toc34/Toc159-like paraseptin GTPase family. IAN subfamily.</text>
</comment>
<dbReference type="InterPro" id="IPR045058">
    <property type="entry name" value="GIMA/IAN/Toc"/>
</dbReference>
<evidence type="ECO:0000313" key="8">
    <source>
        <dbReference type="Proteomes" id="UP000507470"/>
    </source>
</evidence>
<keyword evidence="8" id="KW-1185">Reference proteome</keyword>
<dbReference type="Gene3D" id="3.40.50.300">
    <property type="entry name" value="P-loop containing nucleotide triphosphate hydrolases"/>
    <property type="match status" value="1"/>
</dbReference>
<evidence type="ECO:0000256" key="1">
    <source>
        <dbReference type="ARBA" id="ARBA00008535"/>
    </source>
</evidence>